<dbReference type="Proteomes" id="UP000004198">
    <property type="component" value="Unassembled WGS sequence"/>
</dbReference>
<evidence type="ECO:0000313" key="1">
    <source>
        <dbReference type="EMBL" id="EET84175.1"/>
    </source>
</evidence>
<dbReference type="AlphaFoldDB" id="C6Q2V9"/>
<keyword evidence="2" id="KW-1185">Reference proteome</keyword>
<proteinExistence type="predicted"/>
<comment type="caution">
    <text evidence="1">The sequence shown here is derived from an EMBL/GenBank/DDBJ whole genome shotgun (WGS) entry which is preliminary data.</text>
</comment>
<dbReference type="RefSeq" id="WP_007064260.1">
    <property type="nucleotide sequence ID" value="NZ_ACVI01000206.1"/>
</dbReference>
<sequence>MKRPSSKNKICLFLALMLVSASKLIAFHGSFALWGEPEPPKDLLK</sequence>
<organism evidence="1 2">
    <name type="scientific">Clostridium carboxidivorans P7</name>
    <dbReference type="NCBI Taxonomy" id="536227"/>
    <lineage>
        <taxon>Bacteria</taxon>
        <taxon>Bacillati</taxon>
        <taxon>Bacillota</taxon>
        <taxon>Clostridia</taxon>
        <taxon>Eubacteriales</taxon>
        <taxon>Clostridiaceae</taxon>
        <taxon>Clostridium</taxon>
    </lineage>
</organism>
<evidence type="ECO:0008006" key="3">
    <source>
        <dbReference type="Google" id="ProtNLM"/>
    </source>
</evidence>
<dbReference type="EMBL" id="ACVI01000206">
    <property type="protein sequence ID" value="EET84175.1"/>
    <property type="molecule type" value="Genomic_DNA"/>
</dbReference>
<reference evidence="1 2" key="1">
    <citation type="submission" date="2009-06" db="EMBL/GenBank/DDBJ databases">
        <title>The draft genome of Clostridium carboxidivorans P7.</title>
        <authorList>
            <consortium name="US DOE Joint Genome Institute (JGI-PGF)"/>
            <person name="Lucas S."/>
            <person name="Copeland A."/>
            <person name="Lapidus A."/>
            <person name="Glavina del Rio T."/>
            <person name="Tice H."/>
            <person name="Bruce D."/>
            <person name="Goodwin L."/>
            <person name="Pitluck S."/>
            <person name="Larimer F."/>
            <person name="Land M.L."/>
            <person name="Hauser L."/>
            <person name="Hemme C.L."/>
        </authorList>
    </citation>
    <scope>NUCLEOTIDE SEQUENCE [LARGE SCALE GENOMIC DNA]</scope>
    <source>
        <strain evidence="1 2">P7</strain>
    </source>
</reference>
<gene>
    <name evidence="1" type="ORF">CcarbDRAFT_5377</name>
</gene>
<accession>C6Q2V9</accession>
<name>C6Q2V9_9CLOT</name>
<protein>
    <recommendedName>
        <fullName evidence="3">Cyclic lactone autoinducer peptide</fullName>
    </recommendedName>
</protein>
<evidence type="ECO:0000313" key="2">
    <source>
        <dbReference type="Proteomes" id="UP000004198"/>
    </source>
</evidence>